<feature type="binding site" evidence="11">
    <location>
        <position position="335"/>
    </location>
    <ligand>
        <name>GTP</name>
        <dbReference type="ChEBI" id="CHEBI:37565"/>
    </ligand>
</feature>
<dbReference type="InterPro" id="IPR000926">
    <property type="entry name" value="RibA"/>
</dbReference>
<organism evidence="13 14">
    <name type="scientific">Roseicitreum antarcticum</name>
    <dbReference type="NCBI Taxonomy" id="564137"/>
    <lineage>
        <taxon>Bacteria</taxon>
        <taxon>Pseudomonadati</taxon>
        <taxon>Pseudomonadota</taxon>
        <taxon>Alphaproteobacteria</taxon>
        <taxon>Rhodobacterales</taxon>
        <taxon>Paracoccaceae</taxon>
        <taxon>Roseicitreum</taxon>
    </lineage>
</organism>
<dbReference type="RefSeq" id="WP_092886227.1">
    <property type="nucleotide sequence ID" value="NZ_CP061498.1"/>
</dbReference>
<feature type="binding site" evidence="11">
    <location>
        <position position="300"/>
    </location>
    <ligand>
        <name>GTP</name>
        <dbReference type="ChEBI" id="CHEBI:37565"/>
    </ligand>
</feature>
<dbReference type="NCBIfam" id="TIGR00505">
    <property type="entry name" value="ribA"/>
    <property type="match status" value="1"/>
</dbReference>
<feature type="binding site" evidence="11">
    <location>
        <position position="256"/>
    </location>
    <ligand>
        <name>GTP</name>
        <dbReference type="ChEBI" id="CHEBI:37565"/>
    </ligand>
</feature>
<feature type="domain" description="GTP cyclohydrolase II" evidence="12">
    <location>
        <begin position="193"/>
        <end position="356"/>
    </location>
</feature>
<dbReference type="STRING" id="564137.SAMN04488238_10256"/>
<dbReference type="UniPathway" id="UPA00275">
    <property type="reaction ID" value="UER00400"/>
</dbReference>
<comment type="similarity">
    <text evidence="11">Belongs to the GTP cyclohydrolase II family.</text>
</comment>
<dbReference type="FunFam" id="3.40.50.10990:FF:000001">
    <property type="entry name" value="Riboflavin biosynthesis protein RibBA"/>
    <property type="match status" value="1"/>
</dbReference>
<evidence type="ECO:0000256" key="9">
    <source>
        <dbReference type="ARBA" id="ARBA00043932"/>
    </source>
</evidence>
<keyword evidence="4 11" id="KW-0479">Metal-binding</keyword>
<evidence type="ECO:0000256" key="11">
    <source>
        <dbReference type="HAMAP-Rule" id="MF_00179"/>
    </source>
</evidence>
<dbReference type="HAMAP" id="MF_00179">
    <property type="entry name" value="RibA"/>
    <property type="match status" value="1"/>
</dbReference>
<feature type="binding site" evidence="11">
    <location>
        <position position="240"/>
    </location>
    <ligand>
        <name>Zn(2+)</name>
        <dbReference type="ChEBI" id="CHEBI:29105"/>
        <note>catalytic</note>
    </ligand>
</feature>
<dbReference type="PANTHER" id="PTHR21327:SF18">
    <property type="entry name" value="3,4-DIHYDROXY-2-BUTANONE 4-PHOSPHATE SYNTHASE"/>
    <property type="match status" value="1"/>
</dbReference>
<dbReference type="OrthoDB" id="9793111at2"/>
<evidence type="ECO:0000256" key="7">
    <source>
        <dbReference type="ARBA" id="ARBA00022833"/>
    </source>
</evidence>
<name>A0A1H2TGY3_9RHOB</name>
<dbReference type="EC" id="3.5.4.25" evidence="11"/>
<proteinExistence type="inferred from homology"/>
<keyword evidence="5 11" id="KW-0547">Nucleotide-binding</keyword>
<keyword evidence="6 11" id="KW-0378">Hydrolase</keyword>
<comment type="cofactor">
    <cofactor evidence="11">
        <name>Zn(2+)</name>
        <dbReference type="ChEBI" id="CHEBI:29105"/>
    </cofactor>
    <text evidence="11">Binds 1 zinc ion per subunit.</text>
</comment>
<feature type="binding site" evidence="11">
    <location>
        <position position="340"/>
    </location>
    <ligand>
        <name>GTP</name>
        <dbReference type="ChEBI" id="CHEBI:37565"/>
    </ligand>
</feature>
<dbReference type="PANTHER" id="PTHR21327">
    <property type="entry name" value="GTP CYCLOHYDROLASE II-RELATED"/>
    <property type="match status" value="1"/>
</dbReference>
<dbReference type="GO" id="GO:0005525">
    <property type="term" value="F:GTP binding"/>
    <property type="evidence" value="ECO:0007669"/>
    <property type="project" value="UniProtKB-KW"/>
</dbReference>
<feature type="active site" description="Nucleophile" evidence="11">
    <location>
        <position position="314"/>
    </location>
</feature>
<dbReference type="Pfam" id="PF00925">
    <property type="entry name" value="GTP_cyclohydro2"/>
    <property type="match status" value="1"/>
</dbReference>
<reference evidence="13 14" key="1">
    <citation type="submission" date="2016-10" db="EMBL/GenBank/DDBJ databases">
        <authorList>
            <person name="de Groot N.N."/>
        </authorList>
    </citation>
    <scope>NUCLEOTIDE SEQUENCE [LARGE SCALE GENOMIC DNA]</scope>
    <source>
        <strain evidence="13 14">CGMCC 1.8894</strain>
    </source>
</reference>
<protein>
    <recommendedName>
        <fullName evidence="11">GTP cyclohydrolase-2</fullName>
        <ecNumber evidence="11">3.5.4.25</ecNumber>
    </recommendedName>
    <alternativeName>
        <fullName evidence="11">GTP cyclohydrolase II</fullName>
    </alternativeName>
</protein>
<evidence type="ECO:0000313" key="14">
    <source>
        <dbReference type="Proteomes" id="UP000198539"/>
    </source>
</evidence>
<dbReference type="NCBIfam" id="NF001591">
    <property type="entry name" value="PRK00393.1"/>
    <property type="match status" value="1"/>
</dbReference>
<dbReference type="EMBL" id="FNOM01000002">
    <property type="protein sequence ID" value="SDW43223.1"/>
    <property type="molecule type" value="Genomic_DNA"/>
</dbReference>
<accession>A0A1H2TGY3</accession>
<dbReference type="InterPro" id="IPR036144">
    <property type="entry name" value="RibA-like_sf"/>
</dbReference>
<feature type="binding site" evidence="11">
    <location>
        <position position="251"/>
    </location>
    <ligand>
        <name>Zn(2+)</name>
        <dbReference type="ChEBI" id="CHEBI:29105"/>
        <note>catalytic</note>
    </ligand>
</feature>
<feature type="binding site" evidence="11">
    <location>
        <position position="253"/>
    </location>
    <ligand>
        <name>Zn(2+)</name>
        <dbReference type="ChEBI" id="CHEBI:29105"/>
        <note>catalytic</note>
    </ligand>
</feature>
<comment type="function">
    <text evidence="9 11">Catalyzes the conversion of GTP to 2,5-diamino-6-ribosylamino-4(3H)-pyrimidinone 5'-phosphate (DARP), formate and pyrophosphate.</text>
</comment>
<dbReference type="Proteomes" id="UP000198539">
    <property type="component" value="Unassembled WGS sequence"/>
</dbReference>
<dbReference type="GO" id="GO:0003935">
    <property type="term" value="F:GTP cyclohydrolase II activity"/>
    <property type="evidence" value="ECO:0007669"/>
    <property type="project" value="UniProtKB-UniRule"/>
</dbReference>
<feature type="active site" description="Proton acceptor" evidence="11">
    <location>
        <position position="312"/>
    </location>
</feature>
<dbReference type="Gene3D" id="3.40.50.10990">
    <property type="entry name" value="GTP cyclohydrolase II"/>
    <property type="match status" value="1"/>
</dbReference>
<dbReference type="SUPFAM" id="SSF142695">
    <property type="entry name" value="RibA-like"/>
    <property type="match status" value="1"/>
</dbReference>
<evidence type="ECO:0000256" key="1">
    <source>
        <dbReference type="ARBA" id="ARBA00004853"/>
    </source>
</evidence>
<evidence type="ECO:0000256" key="10">
    <source>
        <dbReference type="ARBA" id="ARBA00049295"/>
    </source>
</evidence>
<dbReference type="GO" id="GO:0005829">
    <property type="term" value="C:cytosol"/>
    <property type="evidence" value="ECO:0007669"/>
    <property type="project" value="TreeGrafter"/>
</dbReference>
<evidence type="ECO:0000256" key="6">
    <source>
        <dbReference type="ARBA" id="ARBA00022801"/>
    </source>
</evidence>
<evidence type="ECO:0000259" key="12">
    <source>
        <dbReference type="Pfam" id="PF00925"/>
    </source>
</evidence>
<keyword evidence="8 11" id="KW-0342">GTP-binding</keyword>
<feature type="binding site" evidence="11">
    <location>
        <begin position="278"/>
        <end position="280"/>
    </location>
    <ligand>
        <name>GTP</name>
        <dbReference type="ChEBI" id="CHEBI:37565"/>
    </ligand>
</feature>
<feature type="binding site" evidence="11">
    <location>
        <begin position="235"/>
        <end position="239"/>
    </location>
    <ligand>
        <name>GTP</name>
        <dbReference type="ChEBI" id="CHEBI:37565"/>
    </ligand>
</feature>
<keyword evidence="3 11" id="KW-0686">Riboflavin biosynthesis</keyword>
<evidence type="ECO:0000256" key="4">
    <source>
        <dbReference type="ARBA" id="ARBA00022723"/>
    </source>
</evidence>
<dbReference type="GO" id="GO:0008270">
    <property type="term" value="F:zinc ion binding"/>
    <property type="evidence" value="ECO:0007669"/>
    <property type="project" value="UniProtKB-UniRule"/>
</dbReference>
<evidence type="ECO:0000256" key="3">
    <source>
        <dbReference type="ARBA" id="ARBA00022619"/>
    </source>
</evidence>
<evidence type="ECO:0000313" key="13">
    <source>
        <dbReference type="EMBL" id="SDW43223.1"/>
    </source>
</evidence>
<sequence length="381" mass="40254">MNQLKPAFGLDSPLVSAIAPRSIELVMRARGDVRLGVPVILSHQGKCVLMIAAETLTLDRFNALAADQQPVQLLLTRHRVAALDVNLGPNDSLASKVVAISVPQGAGLDWVMSMADPAYPRATGHTADCAQPSDLMHDAAIALAKSAQLLPAALTVPIADARSFAQANALCMIDAADVLAELSAERLQAPVSSAVLPMAVHEAGRVHVFRPNDGGVEHYAIEIGNPDLSKPVLTRLHSACFTGDVMGSLKCDCGAQLQATCATMAAERGGLLLYLSQEGRGIGMANKMRAYALQDQGLDTVEANNHLGFNDDERDFRNGAAILKQLGISTVRLLTNNPAKMAILKAQGIAVTERVPLQVGKTAQNTRYLATKAAKSGHLLT</sequence>
<evidence type="ECO:0000256" key="2">
    <source>
        <dbReference type="ARBA" id="ARBA00005520"/>
    </source>
</evidence>
<comment type="pathway">
    <text evidence="1 11">Cofactor biosynthesis; riboflavin biosynthesis; 5-amino-6-(D-ribitylamino)uracil from GTP: step 1/4.</text>
</comment>
<keyword evidence="7 11" id="KW-0862">Zinc</keyword>
<comment type="catalytic activity">
    <reaction evidence="10 11">
        <text>GTP + 4 H2O = 2,5-diamino-6-hydroxy-4-(5-phosphoribosylamino)-pyrimidine + formate + 2 phosphate + 3 H(+)</text>
        <dbReference type="Rhea" id="RHEA:23704"/>
        <dbReference type="ChEBI" id="CHEBI:15377"/>
        <dbReference type="ChEBI" id="CHEBI:15378"/>
        <dbReference type="ChEBI" id="CHEBI:15740"/>
        <dbReference type="ChEBI" id="CHEBI:37565"/>
        <dbReference type="ChEBI" id="CHEBI:43474"/>
        <dbReference type="ChEBI" id="CHEBI:58614"/>
        <dbReference type="EC" id="3.5.4.25"/>
    </reaction>
</comment>
<evidence type="ECO:0000256" key="8">
    <source>
        <dbReference type="ARBA" id="ARBA00023134"/>
    </source>
</evidence>
<dbReference type="InterPro" id="IPR032677">
    <property type="entry name" value="GTP_cyclohydro_II"/>
</dbReference>
<comment type="similarity">
    <text evidence="2">In the N-terminal section; belongs to the DHBP synthase family.</text>
</comment>
<evidence type="ECO:0000256" key="5">
    <source>
        <dbReference type="ARBA" id="ARBA00022741"/>
    </source>
</evidence>
<gene>
    <name evidence="11" type="primary">ribA</name>
    <name evidence="13" type="ORF">SAMN04488238_10256</name>
</gene>
<dbReference type="AlphaFoldDB" id="A0A1H2TGY3"/>
<keyword evidence="14" id="KW-1185">Reference proteome</keyword>
<dbReference type="CDD" id="cd00641">
    <property type="entry name" value="GTP_cyclohydro2"/>
    <property type="match status" value="1"/>
</dbReference>
<dbReference type="GO" id="GO:0009231">
    <property type="term" value="P:riboflavin biosynthetic process"/>
    <property type="evidence" value="ECO:0007669"/>
    <property type="project" value="UniProtKB-UniRule"/>
</dbReference>